<dbReference type="GO" id="GO:0045944">
    <property type="term" value="P:positive regulation of transcription by RNA polymerase II"/>
    <property type="evidence" value="ECO:0007669"/>
    <property type="project" value="TreeGrafter"/>
</dbReference>
<sequence length="290" mass="33475">HILNPTHKDIRTLVGIAMRLCIELGFHRRKRIKSPSVKSESEKRLFWACYYLDRELSVSLGRPTSIADHDIDVQLPLDVDDSAQDVEVFNIAMEKDQSVPANPPTVLTYFIHLIRLKRIQSEIQTTLYRVDSVPSAVESERATDRFLDRVEAWKKTIPPHMGTWDALFKIISYHRCVQLLLQPQLYASIINDRYFELCMNASRGVCEGYKRIYHSMPMAFSSLSLQTVFIAGLTMVYGLWYKNSTAAVMYSFNALNDCSVLLYVMGERWAASTKYRDAYESIKRTVIDRI</sequence>
<dbReference type="Proteomes" id="UP000244855">
    <property type="component" value="Unassembled WGS sequence"/>
</dbReference>
<accession>A0A2V1DNU4</accession>
<keyword evidence="5" id="KW-0238">DNA-binding</keyword>
<evidence type="ECO:0000313" key="11">
    <source>
        <dbReference type="Proteomes" id="UP000244855"/>
    </source>
</evidence>
<evidence type="ECO:0000256" key="8">
    <source>
        <dbReference type="SAM" id="Phobius"/>
    </source>
</evidence>
<dbReference type="GO" id="GO:0000981">
    <property type="term" value="F:DNA-binding transcription factor activity, RNA polymerase II-specific"/>
    <property type="evidence" value="ECO:0007669"/>
    <property type="project" value="TreeGrafter"/>
</dbReference>
<organism evidence="10 11">
    <name type="scientific">Periconia macrospinosa</name>
    <dbReference type="NCBI Taxonomy" id="97972"/>
    <lineage>
        <taxon>Eukaryota</taxon>
        <taxon>Fungi</taxon>
        <taxon>Dikarya</taxon>
        <taxon>Ascomycota</taxon>
        <taxon>Pezizomycotina</taxon>
        <taxon>Dothideomycetes</taxon>
        <taxon>Pleosporomycetidae</taxon>
        <taxon>Pleosporales</taxon>
        <taxon>Massarineae</taxon>
        <taxon>Periconiaceae</taxon>
        <taxon>Periconia</taxon>
    </lineage>
</organism>
<evidence type="ECO:0000256" key="2">
    <source>
        <dbReference type="ARBA" id="ARBA00022723"/>
    </source>
</evidence>
<dbReference type="PANTHER" id="PTHR47782">
    <property type="entry name" value="ZN(II)2CYS6 TRANSCRIPTION FACTOR (EUROFUNG)-RELATED"/>
    <property type="match status" value="1"/>
</dbReference>
<evidence type="ECO:0000259" key="9">
    <source>
        <dbReference type="SMART" id="SM00906"/>
    </source>
</evidence>
<reference evidence="10 11" key="1">
    <citation type="journal article" date="2018" name="Sci. Rep.">
        <title>Comparative genomics provides insights into the lifestyle and reveals functional heterogeneity of dark septate endophytic fungi.</title>
        <authorList>
            <person name="Knapp D.G."/>
            <person name="Nemeth J.B."/>
            <person name="Barry K."/>
            <person name="Hainaut M."/>
            <person name="Henrissat B."/>
            <person name="Johnson J."/>
            <person name="Kuo A."/>
            <person name="Lim J.H.P."/>
            <person name="Lipzen A."/>
            <person name="Nolan M."/>
            <person name="Ohm R.A."/>
            <person name="Tamas L."/>
            <person name="Grigoriev I.V."/>
            <person name="Spatafora J.W."/>
            <person name="Nagy L.G."/>
            <person name="Kovacs G.M."/>
        </authorList>
    </citation>
    <scope>NUCLEOTIDE SEQUENCE [LARGE SCALE GENOMIC DNA]</scope>
    <source>
        <strain evidence="10 11">DSE2036</strain>
    </source>
</reference>
<feature type="domain" description="Xylanolytic transcriptional activator regulatory" evidence="9">
    <location>
        <begin position="10"/>
        <end position="82"/>
    </location>
</feature>
<name>A0A2V1DNU4_9PLEO</name>
<keyword evidence="3" id="KW-0862">Zinc</keyword>
<dbReference type="EMBL" id="KZ805385">
    <property type="protein sequence ID" value="PVH99770.1"/>
    <property type="molecule type" value="Genomic_DNA"/>
</dbReference>
<feature type="non-terminal residue" evidence="10">
    <location>
        <position position="290"/>
    </location>
</feature>
<dbReference type="GO" id="GO:0006351">
    <property type="term" value="P:DNA-templated transcription"/>
    <property type="evidence" value="ECO:0007669"/>
    <property type="project" value="InterPro"/>
</dbReference>
<gene>
    <name evidence="10" type="ORF">DM02DRAFT_468178</name>
</gene>
<proteinExistence type="predicted"/>
<keyword evidence="11" id="KW-1185">Reference proteome</keyword>
<dbReference type="InterPro" id="IPR052202">
    <property type="entry name" value="Yeast_MetPath_Reg"/>
</dbReference>
<protein>
    <recommendedName>
        <fullName evidence="9">Xylanolytic transcriptional activator regulatory domain-containing protein</fullName>
    </recommendedName>
</protein>
<dbReference type="Pfam" id="PF04082">
    <property type="entry name" value="Fungal_trans"/>
    <property type="match status" value="1"/>
</dbReference>
<keyword evidence="8" id="KW-0472">Membrane</keyword>
<evidence type="ECO:0000256" key="7">
    <source>
        <dbReference type="ARBA" id="ARBA00023242"/>
    </source>
</evidence>
<evidence type="ECO:0000256" key="3">
    <source>
        <dbReference type="ARBA" id="ARBA00022833"/>
    </source>
</evidence>
<keyword evidence="4" id="KW-0805">Transcription regulation</keyword>
<dbReference type="SMART" id="SM00906">
    <property type="entry name" value="Fungal_trans"/>
    <property type="match status" value="1"/>
</dbReference>
<feature type="transmembrane region" description="Helical" evidence="8">
    <location>
        <begin position="219"/>
        <end position="241"/>
    </location>
</feature>
<evidence type="ECO:0000256" key="1">
    <source>
        <dbReference type="ARBA" id="ARBA00004123"/>
    </source>
</evidence>
<comment type="subcellular location">
    <subcellularLocation>
        <location evidence="1">Nucleus</location>
    </subcellularLocation>
</comment>
<keyword evidence="2" id="KW-0479">Metal-binding</keyword>
<evidence type="ECO:0000313" key="10">
    <source>
        <dbReference type="EMBL" id="PVH99770.1"/>
    </source>
</evidence>
<dbReference type="GO" id="GO:0005634">
    <property type="term" value="C:nucleus"/>
    <property type="evidence" value="ECO:0007669"/>
    <property type="project" value="UniProtKB-SubCell"/>
</dbReference>
<dbReference type="PANTHER" id="PTHR47782:SF12">
    <property type="entry name" value="ZN(II)2CYS6 TRANSCRIPTION FACTOR (EUROFUNG)"/>
    <property type="match status" value="1"/>
</dbReference>
<keyword evidence="6" id="KW-0804">Transcription</keyword>
<dbReference type="InterPro" id="IPR007219">
    <property type="entry name" value="XnlR_reg_dom"/>
</dbReference>
<dbReference type="CDD" id="cd12148">
    <property type="entry name" value="fungal_TF_MHR"/>
    <property type="match status" value="1"/>
</dbReference>
<keyword evidence="7" id="KW-0539">Nucleus</keyword>
<feature type="non-terminal residue" evidence="10">
    <location>
        <position position="1"/>
    </location>
</feature>
<dbReference type="STRING" id="97972.A0A2V1DNU4"/>
<dbReference type="AlphaFoldDB" id="A0A2V1DNU4"/>
<keyword evidence="8" id="KW-0812">Transmembrane</keyword>
<evidence type="ECO:0000256" key="6">
    <source>
        <dbReference type="ARBA" id="ARBA00023163"/>
    </source>
</evidence>
<dbReference type="GO" id="GO:0008270">
    <property type="term" value="F:zinc ion binding"/>
    <property type="evidence" value="ECO:0007669"/>
    <property type="project" value="InterPro"/>
</dbReference>
<dbReference type="OrthoDB" id="2399539at2759"/>
<evidence type="ECO:0000256" key="4">
    <source>
        <dbReference type="ARBA" id="ARBA00023015"/>
    </source>
</evidence>
<evidence type="ECO:0000256" key="5">
    <source>
        <dbReference type="ARBA" id="ARBA00023125"/>
    </source>
</evidence>
<keyword evidence="8" id="KW-1133">Transmembrane helix</keyword>
<dbReference type="GO" id="GO:0043565">
    <property type="term" value="F:sequence-specific DNA binding"/>
    <property type="evidence" value="ECO:0007669"/>
    <property type="project" value="TreeGrafter"/>
</dbReference>